<dbReference type="RefSeq" id="WP_241935964.1">
    <property type="nucleotide sequence ID" value="NZ_JALBGC010000002.1"/>
</dbReference>
<feature type="transmembrane region" description="Helical" evidence="1">
    <location>
        <begin position="423"/>
        <end position="442"/>
    </location>
</feature>
<name>A0A9X2AIF9_9BACT</name>
<keyword evidence="4" id="KW-1185">Reference proteome</keyword>
<feature type="transmembrane region" description="Helical" evidence="1">
    <location>
        <begin position="272"/>
        <end position="296"/>
    </location>
</feature>
<dbReference type="Pfam" id="PF26314">
    <property type="entry name" value="MptA_B_family"/>
    <property type="match status" value="1"/>
</dbReference>
<keyword evidence="2" id="KW-0732">Signal</keyword>
<sequence length="451" mass="49984">MPLKFPSASQLLALLLSAAAYAGLAYATPRAEFGQLLALMAVALAAYAWLLRTRLPLRWGLGAALVFRLLWVPAQPALSDDVYRFRWDGLLVAHGVNPFQFRPDELIADGARTAFSDATTRAQVLPELQQLYRQLNSPHYYSVYPPVCQAVFGAAARLFPTSEQGFVMSLRAAVLLAEAGTTWLLLALLPALGWPAARALRYLLHPLVIVELTGNLHFEALAICFVLLAMWLLHRQQWARSAGALGLAVAAKLLPLLALPLLVRRLGWRRFVAYAAVVAGVLLVLFAPFISVALVINISRSLNLYFRSFEFNASIYYVLRAIGYRLTTYNEIARIGPALALTSALFGLGLAWRERRPTLATLPVALLLLLTGYYALATTVHPWYITPLIALAPLTRFRYPLVWGGAAVLSYAAYRTTAYTENLWLVGLEYTVVGAVLVWELTRRSLRNEEF</sequence>
<feature type="transmembrane region" description="Helical" evidence="1">
    <location>
        <begin position="364"/>
        <end position="385"/>
    </location>
</feature>
<evidence type="ECO:0000313" key="4">
    <source>
        <dbReference type="Proteomes" id="UP001139193"/>
    </source>
</evidence>
<reference evidence="3" key="1">
    <citation type="submission" date="2022-03" db="EMBL/GenBank/DDBJ databases">
        <title>Bacterial whole genome sequence for Hymenobacter sp. DH14.</title>
        <authorList>
            <person name="Le V."/>
        </authorList>
    </citation>
    <scope>NUCLEOTIDE SEQUENCE</scope>
    <source>
        <strain evidence="3">DH14</strain>
    </source>
</reference>
<evidence type="ECO:0000256" key="1">
    <source>
        <dbReference type="SAM" id="Phobius"/>
    </source>
</evidence>
<keyword evidence="1" id="KW-1133">Transmembrane helix</keyword>
<feature type="transmembrane region" description="Helical" evidence="1">
    <location>
        <begin position="32"/>
        <end position="50"/>
    </location>
</feature>
<organism evidence="3 4">
    <name type="scientific">Hymenobacter cyanobacteriorum</name>
    <dbReference type="NCBI Taxonomy" id="2926463"/>
    <lineage>
        <taxon>Bacteria</taxon>
        <taxon>Pseudomonadati</taxon>
        <taxon>Bacteroidota</taxon>
        <taxon>Cytophagia</taxon>
        <taxon>Cytophagales</taxon>
        <taxon>Hymenobacteraceae</taxon>
        <taxon>Hymenobacter</taxon>
    </lineage>
</organism>
<keyword evidence="1" id="KW-0472">Membrane</keyword>
<keyword evidence="1" id="KW-0812">Transmembrane</keyword>
<gene>
    <name evidence="3" type="ORF">MON38_09745</name>
</gene>
<feature type="transmembrane region" description="Helical" evidence="1">
    <location>
        <begin position="397"/>
        <end position="414"/>
    </location>
</feature>
<proteinExistence type="predicted"/>
<dbReference type="AlphaFoldDB" id="A0A9X2AIF9"/>
<feature type="chain" id="PRO_5040966367" description="DUF2029 domain-containing protein" evidence="2">
    <location>
        <begin position="23"/>
        <end position="451"/>
    </location>
</feature>
<feature type="transmembrane region" description="Helical" evidence="1">
    <location>
        <begin position="172"/>
        <end position="196"/>
    </location>
</feature>
<dbReference type="EMBL" id="JALBGC010000002">
    <property type="protein sequence ID" value="MCI1187704.1"/>
    <property type="molecule type" value="Genomic_DNA"/>
</dbReference>
<feature type="transmembrane region" description="Helical" evidence="1">
    <location>
        <begin position="332"/>
        <end position="352"/>
    </location>
</feature>
<feature type="signal peptide" evidence="2">
    <location>
        <begin position="1"/>
        <end position="22"/>
    </location>
</feature>
<comment type="caution">
    <text evidence="3">The sequence shown here is derived from an EMBL/GenBank/DDBJ whole genome shotgun (WGS) entry which is preliminary data.</text>
</comment>
<dbReference type="Proteomes" id="UP001139193">
    <property type="component" value="Unassembled WGS sequence"/>
</dbReference>
<feature type="transmembrane region" description="Helical" evidence="1">
    <location>
        <begin position="216"/>
        <end position="233"/>
    </location>
</feature>
<accession>A0A9X2AIF9</accession>
<evidence type="ECO:0000256" key="2">
    <source>
        <dbReference type="SAM" id="SignalP"/>
    </source>
</evidence>
<feature type="transmembrane region" description="Helical" evidence="1">
    <location>
        <begin position="245"/>
        <end position="266"/>
    </location>
</feature>
<protein>
    <recommendedName>
        <fullName evidence="5">DUF2029 domain-containing protein</fullName>
    </recommendedName>
</protein>
<evidence type="ECO:0000313" key="3">
    <source>
        <dbReference type="EMBL" id="MCI1187704.1"/>
    </source>
</evidence>
<evidence type="ECO:0008006" key="5">
    <source>
        <dbReference type="Google" id="ProtNLM"/>
    </source>
</evidence>